<dbReference type="AlphaFoldDB" id="A0A170QBE4"/>
<evidence type="ECO:0000313" key="2">
    <source>
        <dbReference type="EMBL" id="CUV04265.1"/>
    </source>
</evidence>
<dbReference type="PANTHER" id="PTHR42815:SF2">
    <property type="entry name" value="FAD-BINDING, PUTATIVE (AFU_ORTHOLOGUE AFUA_6G07600)-RELATED"/>
    <property type="match status" value="1"/>
</dbReference>
<dbReference type="InterPro" id="IPR011576">
    <property type="entry name" value="Pyridox_Oxase_N"/>
</dbReference>
<accession>A0A170QBE4</accession>
<evidence type="ECO:0000259" key="1">
    <source>
        <dbReference type="Pfam" id="PF01243"/>
    </source>
</evidence>
<keyword evidence="2" id="KW-0378">Hydrolase</keyword>
<organism evidence="2">
    <name type="scientific">hydrothermal vent metagenome</name>
    <dbReference type="NCBI Taxonomy" id="652676"/>
    <lineage>
        <taxon>unclassified sequences</taxon>
        <taxon>metagenomes</taxon>
        <taxon>ecological metagenomes</taxon>
    </lineage>
</organism>
<feature type="domain" description="Pyridoxamine 5'-phosphate oxidase N-terminal" evidence="1">
    <location>
        <begin position="38"/>
        <end position="133"/>
    </location>
</feature>
<dbReference type="SUPFAM" id="SSF50475">
    <property type="entry name" value="FMN-binding split barrel"/>
    <property type="match status" value="1"/>
</dbReference>
<dbReference type="GO" id="GO:0016787">
    <property type="term" value="F:hydrolase activity"/>
    <property type="evidence" value="ECO:0007669"/>
    <property type="project" value="UniProtKB-KW"/>
</dbReference>
<name>A0A170QBE4_9ZZZZ</name>
<dbReference type="PANTHER" id="PTHR42815">
    <property type="entry name" value="FAD-BINDING, PUTATIVE (AFU_ORTHOLOGUE AFUA_6G07600)-RELATED"/>
    <property type="match status" value="1"/>
</dbReference>
<proteinExistence type="predicted"/>
<dbReference type="EMBL" id="FAXA01000114">
    <property type="protein sequence ID" value="CUV04265.1"/>
    <property type="molecule type" value="Genomic_DNA"/>
</dbReference>
<protein>
    <submittedName>
        <fullName evidence="2">Phosphohydrolase (MutT/nudix family protein)</fullName>
    </submittedName>
</protein>
<dbReference type="InterPro" id="IPR012349">
    <property type="entry name" value="Split_barrel_FMN-bd"/>
</dbReference>
<gene>
    <name evidence="2" type="ORF">MGWOODY_Clf2957</name>
</gene>
<sequence length="204" mass="22842">MTTTRTTTTGKSVGDSRYNDAYGAPSDRAVAKLKTHLTPYVQEFIQNAPFAIMATTGEDGRCDASPKGGKPGFVKVLDEKHILFPDVAGNRLFQSYQNIETNPYIGLIFFIPGMNDTVRVNGKVTVVTKEELELQNIELSLYEIDDNSKHLQGMLIEVEEAYGHCPRALNFSHLWDPEEIAKNKANAPIEARTDENYYQHEEGK</sequence>
<dbReference type="Pfam" id="PF01243">
    <property type="entry name" value="PNPOx_N"/>
    <property type="match status" value="1"/>
</dbReference>
<reference evidence="2" key="1">
    <citation type="submission" date="2015-10" db="EMBL/GenBank/DDBJ databases">
        <authorList>
            <person name="Gilbert D.G."/>
        </authorList>
    </citation>
    <scope>NUCLEOTIDE SEQUENCE</scope>
</reference>
<dbReference type="Gene3D" id="2.30.110.10">
    <property type="entry name" value="Electron Transport, Fmn-binding Protein, Chain A"/>
    <property type="match status" value="1"/>
</dbReference>